<dbReference type="Pfam" id="PF00205">
    <property type="entry name" value="TPP_enzyme_M"/>
    <property type="match status" value="1"/>
</dbReference>
<dbReference type="GO" id="GO:0030976">
    <property type="term" value="F:thiamine pyrophosphate binding"/>
    <property type="evidence" value="ECO:0007669"/>
    <property type="project" value="InterPro"/>
</dbReference>
<dbReference type="AlphaFoldDB" id="A0A1G7TI33"/>
<dbReference type="InterPro" id="IPR029035">
    <property type="entry name" value="DHS-like_NAD/FAD-binding_dom"/>
</dbReference>
<evidence type="ECO:0000313" key="7">
    <source>
        <dbReference type="EMBL" id="SDG34915.1"/>
    </source>
</evidence>
<dbReference type="Gene3D" id="3.40.50.970">
    <property type="match status" value="2"/>
</dbReference>
<dbReference type="SUPFAM" id="SSF52467">
    <property type="entry name" value="DHS-like NAD/FAD-binding domain"/>
    <property type="match status" value="1"/>
</dbReference>
<dbReference type="CDD" id="cd02002">
    <property type="entry name" value="TPP_BFDC"/>
    <property type="match status" value="1"/>
</dbReference>
<dbReference type="Gene3D" id="3.40.50.1220">
    <property type="entry name" value="TPP-binding domain"/>
    <property type="match status" value="1"/>
</dbReference>
<sequence length="506" mass="53074">MPMLNEFPGDFRYVLGLQEAVVVGMADGFAQVSHTTALVNLHTSAGLGNAMGAIVNAAANRTPMVVTAGQQVRAMMTMEALLTNTDATMLPRPAVKWSYEPPRAQDVPAALARAFHLASSPPAGPVFVSLPMDDFDAEVDEAESLTLARRKVVSRTPPMPGPIADLARRLSSAVNPALVLGGEVASTGAIEVAVALSERAALPVWTAPLEGRLCFPQDHPHFQGFLPPGISLVSAALGGHDLIVVIGAPVFRYYPYLPGAFLPEGASLVHITSDPQEAAKAPVGDAIVGDARSALELLTEYVTPSGRRVPPRGRPQPEPDLVEEGGMSPISVFAALAEAVPSHAIWVNESPSNSLMFQDHVRIGADGAYLFTTGGGLGFGLPAAVGAQLAAPRRPVVAVMGDGSMHYALPAMWTAAAYGVPLTVIVLTNREYAILKWFGRLEKVSGIPGLELPGIDIRSIAEGYGLATRHVTTRDELTAAVASAVSAKGPTLIEVPIISTIEDLNR</sequence>
<dbReference type="InterPro" id="IPR000399">
    <property type="entry name" value="TPP-bd_CS"/>
</dbReference>
<organism evidence="7 8">
    <name type="scientific">Sinosporangium album</name>
    <dbReference type="NCBI Taxonomy" id="504805"/>
    <lineage>
        <taxon>Bacteria</taxon>
        <taxon>Bacillati</taxon>
        <taxon>Actinomycetota</taxon>
        <taxon>Actinomycetes</taxon>
        <taxon>Streptosporangiales</taxon>
        <taxon>Streptosporangiaceae</taxon>
        <taxon>Sinosporangium</taxon>
    </lineage>
</organism>
<dbReference type="InterPro" id="IPR011766">
    <property type="entry name" value="TPP_enzyme_TPP-bd"/>
</dbReference>
<dbReference type="PANTHER" id="PTHR18968">
    <property type="entry name" value="THIAMINE PYROPHOSPHATE ENZYMES"/>
    <property type="match status" value="1"/>
</dbReference>
<evidence type="ECO:0000259" key="4">
    <source>
        <dbReference type="Pfam" id="PF00205"/>
    </source>
</evidence>
<dbReference type="Pfam" id="PF02776">
    <property type="entry name" value="TPP_enzyme_N"/>
    <property type="match status" value="1"/>
</dbReference>
<dbReference type="GO" id="GO:0003984">
    <property type="term" value="F:acetolactate synthase activity"/>
    <property type="evidence" value="ECO:0007669"/>
    <property type="project" value="TreeGrafter"/>
</dbReference>
<reference evidence="7 8" key="1">
    <citation type="submission" date="2016-10" db="EMBL/GenBank/DDBJ databases">
        <authorList>
            <person name="de Groot N.N."/>
        </authorList>
    </citation>
    <scope>NUCLEOTIDE SEQUENCE [LARGE SCALE GENOMIC DNA]</scope>
    <source>
        <strain evidence="7 8">CPCC 201354</strain>
    </source>
</reference>
<keyword evidence="2 3" id="KW-0786">Thiamine pyrophosphate</keyword>
<evidence type="ECO:0000256" key="2">
    <source>
        <dbReference type="ARBA" id="ARBA00023052"/>
    </source>
</evidence>
<dbReference type="InterPro" id="IPR012001">
    <property type="entry name" value="Thiamin_PyroP_enz_TPP-bd_dom"/>
</dbReference>
<dbReference type="InterPro" id="IPR029061">
    <property type="entry name" value="THDP-binding"/>
</dbReference>
<gene>
    <name evidence="7" type="ORF">SAMN05421505_103287</name>
</gene>
<dbReference type="SUPFAM" id="SSF52518">
    <property type="entry name" value="Thiamin diphosphate-binding fold (THDP-binding)"/>
    <property type="match status" value="2"/>
</dbReference>
<dbReference type="PANTHER" id="PTHR18968:SF133">
    <property type="entry name" value="BENZOYLFORMATE DECARBOXYLASE"/>
    <property type="match status" value="1"/>
</dbReference>
<dbReference type="InterPro" id="IPR045229">
    <property type="entry name" value="TPP_enz"/>
</dbReference>
<dbReference type="InterPro" id="IPR012000">
    <property type="entry name" value="Thiamin_PyroP_enz_cen_dom"/>
</dbReference>
<evidence type="ECO:0000256" key="1">
    <source>
        <dbReference type="ARBA" id="ARBA00007812"/>
    </source>
</evidence>
<dbReference type="PROSITE" id="PS00187">
    <property type="entry name" value="TPP_ENZYMES"/>
    <property type="match status" value="1"/>
</dbReference>
<keyword evidence="8" id="KW-1185">Reference proteome</keyword>
<name>A0A1G7TI33_9ACTN</name>
<feature type="domain" description="Thiamine pyrophosphate enzyme TPP-binding" evidence="5">
    <location>
        <begin position="357"/>
        <end position="495"/>
    </location>
</feature>
<feature type="domain" description="Thiamine pyrophosphate enzyme central" evidence="4">
    <location>
        <begin position="163"/>
        <end position="297"/>
    </location>
</feature>
<proteinExistence type="inferred from homology"/>
<evidence type="ECO:0000259" key="5">
    <source>
        <dbReference type="Pfam" id="PF02775"/>
    </source>
</evidence>
<protein>
    <submittedName>
        <fullName evidence="7">Benzoylformate decarboxylase</fullName>
    </submittedName>
</protein>
<dbReference type="EMBL" id="FNCN01000003">
    <property type="protein sequence ID" value="SDG34915.1"/>
    <property type="molecule type" value="Genomic_DNA"/>
</dbReference>
<evidence type="ECO:0000256" key="3">
    <source>
        <dbReference type="RuleBase" id="RU362132"/>
    </source>
</evidence>
<dbReference type="NCBIfam" id="NF005485">
    <property type="entry name" value="PRK07092.1"/>
    <property type="match status" value="1"/>
</dbReference>
<dbReference type="Pfam" id="PF02775">
    <property type="entry name" value="TPP_enzyme_C"/>
    <property type="match status" value="1"/>
</dbReference>
<evidence type="ECO:0000259" key="6">
    <source>
        <dbReference type="Pfam" id="PF02776"/>
    </source>
</evidence>
<accession>A0A1G7TI33</accession>
<dbReference type="GO" id="GO:0050660">
    <property type="term" value="F:flavin adenine dinucleotide binding"/>
    <property type="evidence" value="ECO:0007669"/>
    <property type="project" value="TreeGrafter"/>
</dbReference>
<comment type="similarity">
    <text evidence="1 3">Belongs to the TPP enzyme family.</text>
</comment>
<dbReference type="GO" id="GO:0000287">
    <property type="term" value="F:magnesium ion binding"/>
    <property type="evidence" value="ECO:0007669"/>
    <property type="project" value="InterPro"/>
</dbReference>
<dbReference type="CDD" id="cd07035">
    <property type="entry name" value="TPP_PYR_POX_like"/>
    <property type="match status" value="1"/>
</dbReference>
<dbReference type="Proteomes" id="UP000198923">
    <property type="component" value="Unassembled WGS sequence"/>
</dbReference>
<feature type="domain" description="Thiamine pyrophosphate enzyme N-terminal TPP-binding" evidence="6">
    <location>
        <begin position="1"/>
        <end position="76"/>
    </location>
</feature>
<evidence type="ECO:0000313" key="8">
    <source>
        <dbReference type="Proteomes" id="UP000198923"/>
    </source>
</evidence>
<dbReference type="STRING" id="504805.SAMN05421505_103287"/>